<protein>
    <submittedName>
        <fullName evidence="6">HTH-type transcriptional regulator YwbI</fullName>
    </submittedName>
</protein>
<dbReference type="SUPFAM" id="SSF46785">
    <property type="entry name" value="Winged helix' DNA-binding domain"/>
    <property type="match status" value="1"/>
</dbReference>
<dbReference type="CDD" id="cd08438">
    <property type="entry name" value="PBP2_CidR"/>
    <property type="match status" value="1"/>
</dbReference>
<dbReference type="Pfam" id="PF03466">
    <property type="entry name" value="LysR_substrate"/>
    <property type="match status" value="1"/>
</dbReference>
<dbReference type="InterPro" id="IPR050950">
    <property type="entry name" value="HTH-type_LysR_regulators"/>
</dbReference>
<reference evidence="7" key="1">
    <citation type="journal article" date="2022" name="Int. J. Syst. Evol. Microbiol.">
        <title>Anaeromyxobacter oryzae sp. nov., Anaeromyxobacter diazotrophicus sp. nov. and Anaeromyxobacter paludicola sp. nov., isolated from paddy soils.</title>
        <authorList>
            <person name="Itoh H."/>
            <person name="Xu Z."/>
            <person name="Mise K."/>
            <person name="Masuda Y."/>
            <person name="Ushijima N."/>
            <person name="Hayakawa C."/>
            <person name="Shiratori Y."/>
            <person name="Senoo K."/>
        </authorList>
    </citation>
    <scope>NUCLEOTIDE SEQUENCE [LARGE SCALE GENOMIC DNA]</scope>
    <source>
        <strain evidence="7">Red232</strain>
    </source>
</reference>
<gene>
    <name evidence="6" type="primary">ywbI_2</name>
    <name evidence="6" type="ORF">AMOR_47520</name>
</gene>
<dbReference type="PROSITE" id="PS50931">
    <property type="entry name" value="HTH_LYSR"/>
    <property type="match status" value="1"/>
</dbReference>
<dbReference type="PANTHER" id="PTHR30419:SF8">
    <property type="entry name" value="NITROGEN ASSIMILATION TRANSCRIPTIONAL ACTIVATOR-RELATED"/>
    <property type="match status" value="1"/>
</dbReference>
<dbReference type="PRINTS" id="PR00039">
    <property type="entry name" value="HTHLYSR"/>
</dbReference>
<name>A0ABM7X1T9_9BACT</name>
<dbReference type="RefSeq" id="WP_248354857.1">
    <property type="nucleotide sequence ID" value="NZ_AP025591.1"/>
</dbReference>
<proteinExistence type="inferred from homology"/>
<dbReference type="Gene3D" id="1.10.10.10">
    <property type="entry name" value="Winged helix-like DNA-binding domain superfamily/Winged helix DNA-binding domain"/>
    <property type="match status" value="1"/>
</dbReference>
<dbReference type="Proteomes" id="UP001162891">
    <property type="component" value="Chromosome"/>
</dbReference>
<keyword evidence="3" id="KW-0238">DNA-binding</keyword>
<organism evidence="6 7">
    <name type="scientific">Anaeromyxobacter oryzae</name>
    <dbReference type="NCBI Taxonomy" id="2918170"/>
    <lineage>
        <taxon>Bacteria</taxon>
        <taxon>Pseudomonadati</taxon>
        <taxon>Myxococcota</taxon>
        <taxon>Myxococcia</taxon>
        <taxon>Myxococcales</taxon>
        <taxon>Cystobacterineae</taxon>
        <taxon>Anaeromyxobacteraceae</taxon>
        <taxon>Anaeromyxobacter</taxon>
    </lineage>
</organism>
<dbReference type="Pfam" id="PF00126">
    <property type="entry name" value="HTH_1"/>
    <property type="match status" value="1"/>
</dbReference>
<evidence type="ECO:0000256" key="4">
    <source>
        <dbReference type="ARBA" id="ARBA00023163"/>
    </source>
</evidence>
<evidence type="ECO:0000313" key="7">
    <source>
        <dbReference type="Proteomes" id="UP001162891"/>
    </source>
</evidence>
<evidence type="ECO:0000313" key="6">
    <source>
        <dbReference type="EMBL" id="BDG05756.1"/>
    </source>
</evidence>
<dbReference type="EMBL" id="AP025591">
    <property type="protein sequence ID" value="BDG05756.1"/>
    <property type="molecule type" value="Genomic_DNA"/>
</dbReference>
<feature type="domain" description="HTH lysR-type" evidence="5">
    <location>
        <begin position="1"/>
        <end position="58"/>
    </location>
</feature>
<dbReference type="InterPro" id="IPR036388">
    <property type="entry name" value="WH-like_DNA-bd_sf"/>
</dbReference>
<evidence type="ECO:0000256" key="1">
    <source>
        <dbReference type="ARBA" id="ARBA00009437"/>
    </source>
</evidence>
<evidence type="ECO:0000256" key="3">
    <source>
        <dbReference type="ARBA" id="ARBA00023125"/>
    </source>
</evidence>
<keyword evidence="7" id="KW-1185">Reference proteome</keyword>
<comment type="similarity">
    <text evidence="1">Belongs to the LysR transcriptional regulatory family.</text>
</comment>
<sequence length="305" mass="34275">MDVQALRYFVEVARKEGFTRASESLHVTQPAISKMVKALEDELGTPLLIRERRRVKLTEAGRVVLERAQGVLDSLRLIEEEVVELSSLRRGRLRVGIPPIVGVVFFPSLLAEYHRAYPGIALELREEGSHHIEDLIMKGDLDVGAIVLPTDEKAFGTMPFVHDELRAVLHPSHPLASRRTVALRELEHTPFVLYRPEFALHGHILEACRRSGFKPTVVSESSHWDFLVAMVAANIGVALLPDTICRQLDPKQVRAVRMSEDTIPWNVAMIWRRDRHVSPATRAWLDLARRRLLVGGKPAAGGTAR</sequence>
<dbReference type="SUPFAM" id="SSF53850">
    <property type="entry name" value="Periplasmic binding protein-like II"/>
    <property type="match status" value="1"/>
</dbReference>
<dbReference type="Gene3D" id="3.40.190.290">
    <property type="match status" value="1"/>
</dbReference>
<keyword evidence="2" id="KW-0805">Transcription regulation</keyword>
<evidence type="ECO:0000259" key="5">
    <source>
        <dbReference type="PROSITE" id="PS50931"/>
    </source>
</evidence>
<keyword evidence="4" id="KW-0804">Transcription</keyword>
<evidence type="ECO:0000256" key="2">
    <source>
        <dbReference type="ARBA" id="ARBA00023015"/>
    </source>
</evidence>
<accession>A0ABM7X1T9</accession>
<dbReference type="InterPro" id="IPR000847">
    <property type="entry name" value="LysR_HTH_N"/>
</dbReference>
<dbReference type="InterPro" id="IPR005119">
    <property type="entry name" value="LysR_subst-bd"/>
</dbReference>
<dbReference type="PANTHER" id="PTHR30419">
    <property type="entry name" value="HTH-TYPE TRANSCRIPTIONAL REGULATOR YBHD"/>
    <property type="match status" value="1"/>
</dbReference>
<dbReference type="InterPro" id="IPR036390">
    <property type="entry name" value="WH_DNA-bd_sf"/>
</dbReference>